<reference evidence="1" key="2">
    <citation type="submission" date="2023-01" db="EMBL/GenBank/DDBJ databases">
        <title>Draft genome sequence of Portibacter lacus strain NBRC 108769.</title>
        <authorList>
            <person name="Sun Q."/>
            <person name="Mori K."/>
        </authorList>
    </citation>
    <scope>NUCLEOTIDE SEQUENCE</scope>
    <source>
        <strain evidence="1">NBRC 108769</strain>
    </source>
</reference>
<dbReference type="AlphaFoldDB" id="A0AA37WGZ5"/>
<evidence type="ECO:0000313" key="2">
    <source>
        <dbReference type="Proteomes" id="UP001156666"/>
    </source>
</evidence>
<proteinExistence type="predicted"/>
<reference evidence="1" key="1">
    <citation type="journal article" date="2014" name="Int. J. Syst. Evol. Microbiol.">
        <title>Complete genome sequence of Corynebacterium casei LMG S-19264T (=DSM 44701T), isolated from a smear-ripened cheese.</title>
        <authorList>
            <consortium name="US DOE Joint Genome Institute (JGI-PGF)"/>
            <person name="Walter F."/>
            <person name="Albersmeier A."/>
            <person name="Kalinowski J."/>
            <person name="Ruckert C."/>
        </authorList>
    </citation>
    <scope>NUCLEOTIDE SEQUENCE</scope>
    <source>
        <strain evidence="1">NBRC 108769</strain>
    </source>
</reference>
<protein>
    <submittedName>
        <fullName evidence="1">Uncharacterized protein</fullName>
    </submittedName>
</protein>
<gene>
    <name evidence="1" type="ORF">GCM10007940_33650</name>
</gene>
<name>A0AA37WGZ5_9BACT</name>
<keyword evidence="2" id="KW-1185">Reference proteome</keyword>
<accession>A0AA37WGZ5</accession>
<comment type="caution">
    <text evidence="1">The sequence shown here is derived from an EMBL/GenBank/DDBJ whole genome shotgun (WGS) entry which is preliminary data.</text>
</comment>
<organism evidence="1 2">
    <name type="scientific">Portibacter lacus</name>
    <dbReference type="NCBI Taxonomy" id="1099794"/>
    <lineage>
        <taxon>Bacteria</taxon>
        <taxon>Pseudomonadati</taxon>
        <taxon>Bacteroidota</taxon>
        <taxon>Saprospiria</taxon>
        <taxon>Saprospirales</taxon>
        <taxon>Haliscomenobacteraceae</taxon>
        <taxon>Portibacter</taxon>
    </lineage>
</organism>
<sequence>MPAAYLQFKDSAAIYWEVEMISFNKNGQVLKVSVIDYKSNSVMRFHEQVAKFPIKKLQFEPLHWTELEGLLSSYQKKNLTDIITEKAFLKSSFKTILVPLKIGLKKITFNLGYVEFPHTFKWNTKSNIHRISMPDSIPEYNYIKPYFKSILGKSSIDVVVEVESSIEMMRIRAVKSTDLSKINEEFIRILKIKKLDQWSSKKPKFAPPDQDLFTFEEAMESYGDEALGNIDFFEKDLLFHLLEKESIRNKMQLAYLSDRIQQGKLLMTLVPQFGFVFRYKGEEMTHYIWELLNSHATYVWSTIILDNEMAIKRIEHEIRTINVQGRTQYRSSFENGEDLFFNALIHKTGNYSYEEYFSRWKQKLDQILI</sequence>
<evidence type="ECO:0000313" key="1">
    <source>
        <dbReference type="EMBL" id="GLR18749.1"/>
    </source>
</evidence>
<dbReference type="EMBL" id="BSOH01000023">
    <property type="protein sequence ID" value="GLR18749.1"/>
    <property type="molecule type" value="Genomic_DNA"/>
</dbReference>
<dbReference type="Proteomes" id="UP001156666">
    <property type="component" value="Unassembled WGS sequence"/>
</dbReference>